<dbReference type="Proteomes" id="UP000636960">
    <property type="component" value="Unassembled WGS sequence"/>
</dbReference>
<dbReference type="EMBL" id="BOMV01000099">
    <property type="protein sequence ID" value="GIF01127.1"/>
    <property type="molecule type" value="Genomic_DNA"/>
</dbReference>
<dbReference type="SUPFAM" id="SSF51430">
    <property type="entry name" value="NAD(P)-linked oxidoreductase"/>
    <property type="match status" value="1"/>
</dbReference>
<evidence type="ECO:0000259" key="2">
    <source>
        <dbReference type="Pfam" id="PF00248"/>
    </source>
</evidence>
<dbReference type="InterPro" id="IPR020471">
    <property type="entry name" value="AKR"/>
</dbReference>
<evidence type="ECO:0000313" key="3">
    <source>
        <dbReference type="EMBL" id="GIF01127.1"/>
    </source>
</evidence>
<sequence length="430" mass="46555">MPDTGGVVSHVNQQRTGQPLLVDLVRQQPRPIGRTEEGEVVMVAGDAGRARPDDSLPSPQPSGATKSGMPQRTLGRTKIRVSGLGAGCWPLGGPDENLGMPMGWAEIDDATALAALERAFQRGVTLFDTADVYGHGRSERRLAGLVAQVPRHDVVLTSKVGYFCGTAAHGYEPRHMRHQLEQSLLNLGVDFLDIYFLHHQDFGPDDRYLPGAIAAMRDFQAEGLVRAVGMRGPHRFALDRLTTEPHLRGDKIARFRGLFHEVKPDVLAVRDNLLTPADRSAGIFALADAHQCGVLINKPLGQGLLTGSYRPGRQRLFGRGDHRGRKRWFGPQAAAVIGAGIDELREVAGPDTADLVRIALWSCLSRSAHSAVLVGFTSVEQADMDFGCLREPPDPATIDAARQIMSRVQATLDASGEVFADELARTEAAP</sequence>
<dbReference type="GO" id="GO:0016491">
    <property type="term" value="F:oxidoreductase activity"/>
    <property type="evidence" value="ECO:0007669"/>
    <property type="project" value="InterPro"/>
</dbReference>
<accession>A0A919KCJ1</accession>
<evidence type="ECO:0000313" key="4">
    <source>
        <dbReference type="Proteomes" id="UP000636960"/>
    </source>
</evidence>
<name>A0A919KCJ1_9ACTN</name>
<reference evidence="3" key="1">
    <citation type="submission" date="2021-01" db="EMBL/GenBank/DDBJ databases">
        <title>Whole genome shotgun sequence of Actinoplanes rishiriensis NBRC 108556.</title>
        <authorList>
            <person name="Komaki H."/>
            <person name="Tamura T."/>
        </authorList>
    </citation>
    <scope>NUCLEOTIDE SEQUENCE</scope>
    <source>
        <strain evidence="3">NBRC 108556</strain>
    </source>
</reference>
<feature type="region of interest" description="Disordered" evidence="1">
    <location>
        <begin position="47"/>
        <end position="74"/>
    </location>
</feature>
<proteinExistence type="predicted"/>
<dbReference type="GO" id="GO:0005829">
    <property type="term" value="C:cytosol"/>
    <property type="evidence" value="ECO:0007669"/>
    <property type="project" value="TreeGrafter"/>
</dbReference>
<organism evidence="3 4">
    <name type="scientific">Paractinoplanes rishiriensis</name>
    <dbReference type="NCBI Taxonomy" id="1050105"/>
    <lineage>
        <taxon>Bacteria</taxon>
        <taxon>Bacillati</taxon>
        <taxon>Actinomycetota</taxon>
        <taxon>Actinomycetes</taxon>
        <taxon>Micromonosporales</taxon>
        <taxon>Micromonosporaceae</taxon>
        <taxon>Paractinoplanes</taxon>
    </lineage>
</organism>
<gene>
    <name evidence="3" type="ORF">Ari01nite_85910</name>
</gene>
<dbReference type="Pfam" id="PF00248">
    <property type="entry name" value="Aldo_ket_red"/>
    <property type="match status" value="1"/>
</dbReference>
<dbReference type="InterPro" id="IPR023210">
    <property type="entry name" value="NADP_OxRdtase_dom"/>
</dbReference>
<feature type="domain" description="NADP-dependent oxidoreductase" evidence="2">
    <location>
        <begin position="103"/>
        <end position="389"/>
    </location>
</feature>
<dbReference type="RefSeq" id="WP_203789627.1">
    <property type="nucleotide sequence ID" value="NZ_BOMV01000099.1"/>
</dbReference>
<dbReference type="PANTHER" id="PTHR42686:SF1">
    <property type="entry name" value="GH17980P-RELATED"/>
    <property type="match status" value="1"/>
</dbReference>
<keyword evidence="4" id="KW-1185">Reference proteome</keyword>
<dbReference type="Gene3D" id="3.20.20.100">
    <property type="entry name" value="NADP-dependent oxidoreductase domain"/>
    <property type="match status" value="1"/>
</dbReference>
<evidence type="ECO:0000256" key="1">
    <source>
        <dbReference type="SAM" id="MobiDB-lite"/>
    </source>
</evidence>
<protein>
    <submittedName>
        <fullName evidence="3">Aldo/keto reductase</fullName>
    </submittedName>
</protein>
<dbReference type="InterPro" id="IPR036812">
    <property type="entry name" value="NAD(P)_OxRdtase_dom_sf"/>
</dbReference>
<dbReference type="PANTHER" id="PTHR42686">
    <property type="entry name" value="GH17980P-RELATED"/>
    <property type="match status" value="1"/>
</dbReference>
<comment type="caution">
    <text evidence="3">The sequence shown here is derived from an EMBL/GenBank/DDBJ whole genome shotgun (WGS) entry which is preliminary data.</text>
</comment>
<dbReference type="AlphaFoldDB" id="A0A919KCJ1"/>
<feature type="compositionally biased region" description="Polar residues" evidence="1">
    <location>
        <begin position="61"/>
        <end position="70"/>
    </location>
</feature>